<dbReference type="GO" id="GO:0016192">
    <property type="term" value="P:vesicle-mediated transport"/>
    <property type="evidence" value="ECO:0007669"/>
    <property type="project" value="InterPro"/>
</dbReference>
<dbReference type="GO" id="GO:0030131">
    <property type="term" value="C:clathrin adaptor complex"/>
    <property type="evidence" value="ECO:0007669"/>
    <property type="project" value="InterPro"/>
</dbReference>
<organism evidence="3 4">
    <name type="scientific">Prymnesium parvum</name>
    <name type="common">Toxic golden alga</name>
    <dbReference type="NCBI Taxonomy" id="97485"/>
    <lineage>
        <taxon>Eukaryota</taxon>
        <taxon>Haptista</taxon>
        <taxon>Haptophyta</taxon>
        <taxon>Prymnesiophyceae</taxon>
        <taxon>Prymnesiales</taxon>
        <taxon>Prymnesiaceae</taxon>
        <taxon>Prymnesium</taxon>
    </lineage>
</organism>
<dbReference type="EMBL" id="JBGBPQ010000031">
    <property type="protein sequence ID" value="KAL1495760.1"/>
    <property type="molecule type" value="Genomic_DNA"/>
</dbReference>
<dbReference type="Pfam" id="PF09066">
    <property type="entry name" value="B2-adapt-app_C"/>
    <property type="match status" value="1"/>
</dbReference>
<keyword evidence="4" id="KW-1185">Reference proteome</keyword>
<keyword evidence="1" id="KW-0732">Signal</keyword>
<dbReference type="Proteomes" id="UP001515480">
    <property type="component" value="Unassembled WGS sequence"/>
</dbReference>
<evidence type="ECO:0000256" key="1">
    <source>
        <dbReference type="SAM" id="SignalP"/>
    </source>
</evidence>
<reference evidence="3 4" key="1">
    <citation type="journal article" date="2024" name="Science">
        <title>Giant polyketide synthase enzymes in the biosynthesis of giant marine polyether toxins.</title>
        <authorList>
            <person name="Fallon T.R."/>
            <person name="Shende V.V."/>
            <person name="Wierzbicki I.H."/>
            <person name="Pendleton A.L."/>
            <person name="Watervoot N.F."/>
            <person name="Auber R.P."/>
            <person name="Gonzalez D.J."/>
            <person name="Wisecaver J.H."/>
            <person name="Moore B.S."/>
        </authorList>
    </citation>
    <scope>NUCLEOTIDE SEQUENCE [LARGE SCALE GENOMIC DNA]</scope>
    <source>
        <strain evidence="3 4">12B1</strain>
    </source>
</reference>
<proteinExistence type="predicted"/>
<sequence length="368" mass="38400">MGCWPCPLLLALPSALPPFLPSVGASSNVPDAHLSPPRLTLTNDSHSLAISWESSAARPPRHFWLRLSLSREPAAPELHVTKQAADDAHELRWADLPSDATSCFQLGVAENASAPPLYSEKACYAGCRGGRLGDAPAGAPDGGGGGCASCAAVGAVVGAACALACVGVCSALGWWQLLMTHAGAGGGRGRKYAHLNTNEMGAAGGGIELEPQEMPLAPPHGMPCAPRSAHQPPRAPRDVAQSVLEPHPQLEAAQFEQQWAMSANCTRSFTGLLPSPSPSAADQAEESLTHGGLTCIAAGAIGKVHKLYFAALLRGSCEWFMLELVLHSDTATAHCTFRSTAAEWISPLADHYAELLGQVLRTSLHAVR</sequence>
<evidence type="ECO:0000259" key="2">
    <source>
        <dbReference type="Pfam" id="PF09066"/>
    </source>
</evidence>
<dbReference type="GO" id="GO:0006886">
    <property type="term" value="P:intracellular protein transport"/>
    <property type="evidence" value="ECO:0007669"/>
    <property type="project" value="InterPro"/>
</dbReference>
<name>A0AB34IAI9_PRYPA</name>
<evidence type="ECO:0000313" key="4">
    <source>
        <dbReference type="Proteomes" id="UP001515480"/>
    </source>
</evidence>
<evidence type="ECO:0000313" key="3">
    <source>
        <dbReference type="EMBL" id="KAL1495760.1"/>
    </source>
</evidence>
<comment type="caution">
    <text evidence="3">The sequence shown here is derived from an EMBL/GenBank/DDBJ whole genome shotgun (WGS) entry which is preliminary data.</text>
</comment>
<feature type="chain" id="PRO_5044341583" description="Beta-adaptin appendage C-terminal subdomain domain-containing protein" evidence="1">
    <location>
        <begin position="26"/>
        <end position="368"/>
    </location>
</feature>
<dbReference type="AlphaFoldDB" id="A0AB34IAI9"/>
<gene>
    <name evidence="3" type="ORF">AB1Y20_016622</name>
</gene>
<feature type="domain" description="Beta-adaptin appendage C-terminal subdomain" evidence="2">
    <location>
        <begin position="246"/>
        <end position="355"/>
    </location>
</feature>
<dbReference type="InterPro" id="IPR012295">
    <property type="entry name" value="TBP_dom_sf"/>
</dbReference>
<dbReference type="Gene3D" id="3.30.310.10">
    <property type="entry name" value="TATA-Binding Protein"/>
    <property type="match status" value="1"/>
</dbReference>
<accession>A0AB34IAI9</accession>
<feature type="signal peptide" evidence="1">
    <location>
        <begin position="1"/>
        <end position="25"/>
    </location>
</feature>
<protein>
    <recommendedName>
        <fullName evidence="2">Beta-adaptin appendage C-terminal subdomain domain-containing protein</fullName>
    </recommendedName>
</protein>
<dbReference type="InterPro" id="IPR015151">
    <property type="entry name" value="B-adaptin_app_sub_C"/>
</dbReference>